<evidence type="ECO:0000313" key="3">
    <source>
        <dbReference type="Proteomes" id="UP000195442"/>
    </source>
</evidence>
<dbReference type="InterPro" id="IPR011989">
    <property type="entry name" value="ARM-like"/>
</dbReference>
<feature type="signal peptide" evidence="1">
    <location>
        <begin position="1"/>
        <end position="22"/>
    </location>
</feature>
<evidence type="ECO:0000313" key="2">
    <source>
        <dbReference type="EMBL" id="SJM95344.1"/>
    </source>
</evidence>
<dbReference type="Proteomes" id="UP000195442">
    <property type="component" value="Unassembled WGS sequence"/>
</dbReference>
<dbReference type="EMBL" id="FUKJ01000417">
    <property type="protein sequence ID" value="SJM95344.1"/>
    <property type="molecule type" value="Genomic_DNA"/>
</dbReference>
<dbReference type="InterPro" id="IPR004155">
    <property type="entry name" value="PBS_lyase_HEAT"/>
</dbReference>
<protein>
    <recommendedName>
        <fullName evidence="4">HEAT repeat domain-containing protein</fullName>
    </recommendedName>
</protein>
<evidence type="ECO:0008006" key="4">
    <source>
        <dbReference type="Google" id="ProtNLM"/>
    </source>
</evidence>
<sequence length="227" mass="24670">MANKKNRYLSALLLTLSACNSASNTADKVSWQEQIKQSVRPVIAWFNGFSTETSAENTDKKSDKANDENLRAQAQLIGVMENVAAVPPGSIKNNSLSGEDIAQLHQDYDKATTADDKRDALVSLIEVDANNAATLLRDAYADQDPDVRREAVLQMHAFNNQPAVVDLLLKALDDAEASVVIEAVEGLAQLRDARAIAGLKKVATTHPDEQIRVVAQDYIDQLGQGDK</sequence>
<organism evidence="2 3">
    <name type="scientific">Crenothrix polyspora</name>
    <dbReference type="NCBI Taxonomy" id="360316"/>
    <lineage>
        <taxon>Bacteria</taxon>
        <taxon>Pseudomonadati</taxon>
        <taxon>Pseudomonadota</taxon>
        <taxon>Gammaproteobacteria</taxon>
        <taxon>Methylococcales</taxon>
        <taxon>Crenotrichaceae</taxon>
        <taxon>Crenothrix</taxon>
    </lineage>
</organism>
<dbReference type="PROSITE" id="PS51257">
    <property type="entry name" value="PROKAR_LIPOPROTEIN"/>
    <property type="match status" value="1"/>
</dbReference>
<gene>
    <name evidence="2" type="ORF">CRENPOLYSF2_530007</name>
</gene>
<accession>A0A1R4HGJ6</accession>
<evidence type="ECO:0000256" key="1">
    <source>
        <dbReference type="SAM" id="SignalP"/>
    </source>
</evidence>
<dbReference type="Pfam" id="PF13646">
    <property type="entry name" value="HEAT_2"/>
    <property type="match status" value="1"/>
</dbReference>
<keyword evidence="3" id="KW-1185">Reference proteome</keyword>
<dbReference type="SUPFAM" id="SSF48371">
    <property type="entry name" value="ARM repeat"/>
    <property type="match status" value="1"/>
</dbReference>
<keyword evidence="1" id="KW-0732">Signal</keyword>
<name>A0A1R4HGJ6_9GAMM</name>
<dbReference type="RefSeq" id="WP_087148165.1">
    <property type="nucleotide sequence ID" value="NZ_FUKJ01000417.1"/>
</dbReference>
<proteinExistence type="predicted"/>
<dbReference type="OrthoDB" id="6700754at2"/>
<dbReference type="InterPro" id="IPR016024">
    <property type="entry name" value="ARM-type_fold"/>
</dbReference>
<feature type="chain" id="PRO_5013249715" description="HEAT repeat domain-containing protein" evidence="1">
    <location>
        <begin position="23"/>
        <end position="227"/>
    </location>
</feature>
<dbReference type="Gene3D" id="1.25.10.10">
    <property type="entry name" value="Leucine-rich Repeat Variant"/>
    <property type="match status" value="1"/>
</dbReference>
<reference evidence="3" key="1">
    <citation type="submission" date="2017-02" db="EMBL/GenBank/DDBJ databases">
        <authorList>
            <person name="Daims H."/>
        </authorList>
    </citation>
    <scope>NUCLEOTIDE SEQUENCE [LARGE SCALE GENOMIC DNA]</scope>
</reference>
<dbReference type="AlphaFoldDB" id="A0A1R4HGJ6"/>
<dbReference type="SMART" id="SM00567">
    <property type="entry name" value="EZ_HEAT"/>
    <property type="match status" value="2"/>
</dbReference>